<evidence type="ECO:0000256" key="6">
    <source>
        <dbReference type="SAM" id="MobiDB-lite"/>
    </source>
</evidence>
<feature type="chain" id="PRO_5021235850" evidence="7">
    <location>
        <begin position="24"/>
        <end position="306"/>
    </location>
</feature>
<dbReference type="Pfam" id="PF08938">
    <property type="entry name" value="HBS1_N"/>
    <property type="match status" value="1"/>
</dbReference>
<reference evidence="9 10" key="1">
    <citation type="submission" date="2019-03" db="EMBL/GenBank/DDBJ databases">
        <title>First draft genome of Liparis tanakae, snailfish: a comprehensive survey of snailfish specific genes.</title>
        <authorList>
            <person name="Kim W."/>
            <person name="Song I."/>
            <person name="Jeong J.-H."/>
            <person name="Kim D."/>
            <person name="Kim S."/>
            <person name="Ryu S."/>
            <person name="Song J.Y."/>
            <person name="Lee S.K."/>
        </authorList>
    </citation>
    <scope>NUCLEOTIDE SEQUENCE [LARGE SCALE GENOMIC DNA]</scope>
    <source>
        <tissue evidence="9">Muscle</tissue>
    </source>
</reference>
<protein>
    <submittedName>
        <fullName evidence="9">HBS1-like protein</fullName>
    </submittedName>
</protein>
<dbReference type="GO" id="GO:0016787">
    <property type="term" value="F:hydrolase activity"/>
    <property type="evidence" value="ECO:0007669"/>
    <property type="project" value="UniProtKB-KW"/>
</dbReference>
<keyword evidence="10" id="KW-1185">Reference proteome</keyword>
<dbReference type="OrthoDB" id="342024at2759"/>
<evidence type="ECO:0000256" key="4">
    <source>
        <dbReference type="ARBA" id="ARBA00022801"/>
    </source>
</evidence>
<sequence>MVEFQWFFMALSVLGVVKKHVLTCRWLCQRSRHCLPIRPFRCLAITDQRLAPYFCTSSITWEWLFGPPVKDCQRCRFCISPGDFDDDDVYGQSVDDDYCISPATANQFIYSRQERQAPKEEPLEEEEDDVTMSPDISHNLDPLDQAKLYSCLDHMRTVLGDAVQDSVLTQAAVRCGFDPQKALDAVLSEDAKTVQLTKSTSEETASVARVGLEKAPLPQRTRPEAVAEKGDGCTGSTALAVGARFTAPKREYAPSFTKHRTTSEHSHRFQANQQYPYMPRWNFLIVSAGLAASTQQFLNFPSTLKC</sequence>
<feature type="domain" description="HBS1-like protein N-terminal" evidence="8">
    <location>
        <begin position="120"/>
        <end position="193"/>
    </location>
</feature>
<accession>A0A4Z2IYD2</accession>
<keyword evidence="4" id="KW-0378">Hydrolase</keyword>
<organism evidence="9 10">
    <name type="scientific">Liparis tanakae</name>
    <name type="common">Tanaka's snailfish</name>
    <dbReference type="NCBI Taxonomy" id="230148"/>
    <lineage>
        <taxon>Eukaryota</taxon>
        <taxon>Metazoa</taxon>
        <taxon>Chordata</taxon>
        <taxon>Craniata</taxon>
        <taxon>Vertebrata</taxon>
        <taxon>Euteleostomi</taxon>
        <taxon>Actinopterygii</taxon>
        <taxon>Neopterygii</taxon>
        <taxon>Teleostei</taxon>
        <taxon>Neoteleostei</taxon>
        <taxon>Acanthomorphata</taxon>
        <taxon>Eupercaria</taxon>
        <taxon>Perciformes</taxon>
        <taxon>Cottioidei</taxon>
        <taxon>Cottales</taxon>
        <taxon>Liparidae</taxon>
        <taxon>Liparis</taxon>
    </lineage>
</organism>
<evidence type="ECO:0000256" key="3">
    <source>
        <dbReference type="ARBA" id="ARBA00022553"/>
    </source>
</evidence>
<gene>
    <name evidence="9" type="primary">HBS1L_1</name>
    <name evidence="9" type="ORF">EYF80_007052</name>
</gene>
<evidence type="ECO:0000256" key="7">
    <source>
        <dbReference type="SAM" id="SignalP"/>
    </source>
</evidence>
<feature type="signal peptide" evidence="7">
    <location>
        <begin position="1"/>
        <end position="23"/>
    </location>
</feature>
<evidence type="ECO:0000313" key="10">
    <source>
        <dbReference type="Proteomes" id="UP000314294"/>
    </source>
</evidence>
<comment type="subcellular location">
    <subcellularLocation>
        <location evidence="1">Cytoplasm</location>
    </subcellularLocation>
</comment>
<comment type="caution">
    <text evidence="9">The sequence shown here is derived from an EMBL/GenBank/DDBJ whole genome shotgun (WGS) entry which is preliminary data.</text>
</comment>
<evidence type="ECO:0000256" key="5">
    <source>
        <dbReference type="ARBA" id="ARBA00022917"/>
    </source>
</evidence>
<keyword evidence="3" id="KW-0597">Phosphoprotein</keyword>
<dbReference type="InterPro" id="IPR015033">
    <property type="entry name" value="HBS1-like_N"/>
</dbReference>
<proteinExistence type="predicted"/>
<feature type="region of interest" description="Disordered" evidence="6">
    <location>
        <begin position="114"/>
        <end position="137"/>
    </location>
</feature>
<evidence type="ECO:0000259" key="8">
    <source>
        <dbReference type="Pfam" id="PF08938"/>
    </source>
</evidence>
<evidence type="ECO:0000313" key="9">
    <source>
        <dbReference type="EMBL" id="TNN82534.1"/>
    </source>
</evidence>
<dbReference type="Gene3D" id="1.10.8.10">
    <property type="entry name" value="DNA helicase RuvA subunit, C-terminal domain"/>
    <property type="match status" value="1"/>
</dbReference>
<keyword evidence="7" id="KW-0732">Signal</keyword>
<dbReference type="InterPro" id="IPR037189">
    <property type="entry name" value="HBS1-like_N_sf"/>
</dbReference>
<keyword evidence="2" id="KW-0963">Cytoplasm</keyword>
<dbReference type="GO" id="GO:0006412">
    <property type="term" value="P:translation"/>
    <property type="evidence" value="ECO:0007669"/>
    <property type="project" value="UniProtKB-KW"/>
</dbReference>
<dbReference type="SUPFAM" id="SSF109732">
    <property type="entry name" value="HBS1-like domain"/>
    <property type="match status" value="1"/>
</dbReference>
<keyword evidence="5" id="KW-0648">Protein biosynthesis</keyword>
<dbReference type="Proteomes" id="UP000314294">
    <property type="component" value="Unassembled WGS sequence"/>
</dbReference>
<evidence type="ECO:0000256" key="1">
    <source>
        <dbReference type="ARBA" id="ARBA00004496"/>
    </source>
</evidence>
<dbReference type="GO" id="GO:0005737">
    <property type="term" value="C:cytoplasm"/>
    <property type="evidence" value="ECO:0007669"/>
    <property type="project" value="UniProtKB-SubCell"/>
</dbReference>
<evidence type="ECO:0000256" key="2">
    <source>
        <dbReference type="ARBA" id="ARBA00022490"/>
    </source>
</evidence>
<dbReference type="FunFam" id="1.10.8.10:FF:000039">
    <property type="entry name" value="HBS1-like translational GTPase"/>
    <property type="match status" value="1"/>
</dbReference>
<name>A0A4Z2IYD2_9TELE</name>
<dbReference type="AlphaFoldDB" id="A0A4Z2IYD2"/>
<dbReference type="EMBL" id="SRLO01000038">
    <property type="protein sequence ID" value="TNN82534.1"/>
    <property type="molecule type" value="Genomic_DNA"/>
</dbReference>